<feature type="compositionally biased region" description="Basic and acidic residues" evidence="1">
    <location>
        <begin position="77"/>
        <end position="87"/>
    </location>
</feature>
<dbReference type="Proteomes" id="UP001341840">
    <property type="component" value="Unassembled WGS sequence"/>
</dbReference>
<protein>
    <submittedName>
        <fullName evidence="2">Uncharacterized protein</fullName>
    </submittedName>
</protein>
<keyword evidence="3" id="KW-1185">Reference proteome</keyword>
<accession>A0ABU6QZ10</accession>
<feature type="non-terminal residue" evidence="2">
    <location>
        <position position="1"/>
    </location>
</feature>
<dbReference type="EMBL" id="JASCZI010003258">
    <property type="protein sequence ID" value="MED6116736.1"/>
    <property type="molecule type" value="Genomic_DNA"/>
</dbReference>
<name>A0ABU6QZ10_9FABA</name>
<comment type="caution">
    <text evidence="2">The sequence shown here is derived from an EMBL/GenBank/DDBJ whole genome shotgun (WGS) entry which is preliminary data.</text>
</comment>
<evidence type="ECO:0000313" key="3">
    <source>
        <dbReference type="Proteomes" id="UP001341840"/>
    </source>
</evidence>
<gene>
    <name evidence="2" type="ORF">PIB30_102960</name>
</gene>
<organism evidence="2 3">
    <name type="scientific">Stylosanthes scabra</name>
    <dbReference type="NCBI Taxonomy" id="79078"/>
    <lineage>
        <taxon>Eukaryota</taxon>
        <taxon>Viridiplantae</taxon>
        <taxon>Streptophyta</taxon>
        <taxon>Embryophyta</taxon>
        <taxon>Tracheophyta</taxon>
        <taxon>Spermatophyta</taxon>
        <taxon>Magnoliopsida</taxon>
        <taxon>eudicotyledons</taxon>
        <taxon>Gunneridae</taxon>
        <taxon>Pentapetalae</taxon>
        <taxon>rosids</taxon>
        <taxon>fabids</taxon>
        <taxon>Fabales</taxon>
        <taxon>Fabaceae</taxon>
        <taxon>Papilionoideae</taxon>
        <taxon>50 kb inversion clade</taxon>
        <taxon>dalbergioids sensu lato</taxon>
        <taxon>Dalbergieae</taxon>
        <taxon>Pterocarpus clade</taxon>
        <taxon>Stylosanthes</taxon>
    </lineage>
</organism>
<feature type="region of interest" description="Disordered" evidence="1">
    <location>
        <begin position="1"/>
        <end position="38"/>
    </location>
</feature>
<feature type="region of interest" description="Disordered" evidence="1">
    <location>
        <begin position="59"/>
        <end position="105"/>
    </location>
</feature>
<reference evidence="2 3" key="1">
    <citation type="journal article" date="2023" name="Plants (Basel)">
        <title>Bridging the Gap: Combining Genomics and Transcriptomics Approaches to Understand Stylosanthes scabra, an Orphan Legume from the Brazilian Caatinga.</title>
        <authorList>
            <person name="Ferreira-Neto J.R.C."/>
            <person name="da Silva M.D."/>
            <person name="Binneck E."/>
            <person name="de Melo N.F."/>
            <person name="da Silva R.H."/>
            <person name="de Melo A.L.T.M."/>
            <person name="Pandolfi V."/>
            <person name="Bustamante F.O."/>
            <person name="Brasileiro-Vidal A.C."/>
            <person name="Benko-Iseppon A.M."/>
        </authorList>
    </citation>
    <scope>NUCLEOTIDE SEQUENCE [LARGE SCALE GENOMIC DNA]</scope>
    <source>
        <tissue evidence="2">Leaves</tissue>
    </source>
</reference>
<proteinExistence type="predicted"/>
<evidence type="ECO:0000313" key="2">
    <source>
        <dbReference type="EMBL" id="MED6116736.1"/>
    </source>
</evidence>
<evidence type="ECO:0000256" key="1">
    <source>
        <dbReference type="SAM" id="MobiDB-lite"/>
    </source>
</evidence>
<feature type="compositionally biased region" description="Basic and acidic residues" evidence="1">
    <location>
        <begin position="1"/>
        <end position="22"/>
    </location>
</feature>
<sequence>RDNTILLQHKNEKSKKEKKTDVTESDLTSMYTPPYPPPFAAPILSTPLTDALMEKLKPPVAKTHRAESNKVVINEKVNTKRPKESPRKHVAGSKLHSPNSSPSEIPISVLSRILNDCPKDFERGVEIRGLGQEGVPSMTNPMAWPRVIAEKGLM</sequence>